<dbReference type="AlphaFoldDB" id="A0AAV9ZQE0"/>
<proteinExistence type="predicted"/>
<comment type="caution">
    <text evidence="1">The sequence shown here is derived from an EMBL/GenBank/DDBJ whole genome shotgun (WGS) entry which is preliminary data.</text>
</comment>
<dbReference type="Proteomes" id="UP001362999">
    <property type="component" value="Unassembled WGS sequence"/>
</dbReference>
<evidence type="ECO:0000313" key="2">
    <source>
        <dbReference type="Proteomes" id="UP001362999"/>
    </source>
</evidence>
<evidence type="ECO:0000313" key="1">
    <source>
        <dbReference type="EMBL" id="KAK6988729.1"/>
    </source>
</evidence>
<keyword evidence="2" id="KW-1185">Reference proteome</keyword>
<sequence length="153" mass="16806">MTSNSSPVTIQSLPQISRIPPAFKVPRSLYRRPRPSCPWRNPASIVCTNSLRISGPRIVSTGVPHPTAQPYDGCSTGGNVYVPPSPLAITLATSMVHHIRNSKTLPYARPPSSISEYALELGLPQHRKNFLFSILAFIAYWRTPGDYNPAVLV</sequence>
<dbReference type="EMBL" id="JAWWNJ010000120">
    <property type="protein sequence ID" value="KAK6988729.1"/>
    <property type="molecule type" value="Genomic_DNA"/>
</dbReference>
<protein>
    <submittedName>
        <fullName evidence="1">Uncharacterized protein</fullName>
    </submittedName>
</protein>
<accession>A0AAV9ZQE0</accession>
<name>A0AAV9ZQE0_9AGAR</name>
<reference evidence="1 2" key="1">
    <citation type="journal article" date="2024" name="J Genomics">
        <title>Draft genome sequencing and assembly of Favolaschia claudopus CIRM-BRFM 2984 isolated from oak limbs.</title>
        <authorList>
            <person name="Navarro D."/>
            <person name="Drula E."/>
            <person name="Chaduli D."/>
            <person name="Cazenave R."/>
            <person name="Ahrendt S."/>
            <person name="Wang J."/>
            <person name="Lipzen A."/>
            <person name="Daum C."/>
            <person name="Barry K."/>
            <person name="Grigoriev I.V."/>
            <person name="Favel A."/>
            <person name="Rosso M.N."/>
            <person name="Martin F."/>
        </authorList>
    </citation>
    <scope>NUCLEOTIDE SEQUENCE [LARGE SCALE GENOMIC DNA]</scope>
    <source>
        <strain evidence="1 2">CIRM-BRFM 2984</strain>
    </source>
</reference>
<organism evidence="1 2">
    <name type="scientific">Favolaschia claudopus</name>
    <dbReference type="NCBI Taxonomy" id="2862362"/>
    <lineage>
        <taxon>Eukaryota</taxon>
        <taxon>Fungi</taxon>
        <taxon>Dikarya</taxon>
        <taxon>Basidiomycota</taxon>
        <taxon>Agaricomycotina</taxon>
        <taxon>Agaricomycetes</taxon>
        <taxon>Agaricomycetidae</taxon>
        <taxon>Agaricales</taxon>
        <taxon>Marasmiineae</taxon>
        <taxon>Mycenaceae</taxon>
        <taxon>Favolaschia</taxon>
    </lineage>
</organism>
<gene>
    <name evidence="1" type="ORF">R3P38DRAFT_3228292</name>
</gene>